<sequence length="215" mass="23058">MRPASVIFDCDGVLVDSEPPTFELLAEDLAGRGLDLSHAEIERLFLGGTMPGVYAKAKELGADMPDDWVQVFYERLYERLAQGTLLIPGIIGVMDALDRASIPYAVGSNGSQRKMRVTLGQHPGVMERLAGRIFSGQEIGRPKPAPDLYLHAARALGVPPESCVVIEDSPTGARAAAAAGMRCFGYAPHDDGAKLRIEGAIPFRSMADLPALLEL</sequence>
<keyword evidence="1" id="KW-0378">Hydrolase</keyword>
<dbReference type="PRINTS" id="PR00413">
    <property type="entry name" value="HADHALOGNASE"/>
</dbReference>
<dbReference type="PANTHER" id="PTHR18901:SF38">
    <property type="entry name" value="PSEUDOURIDINE-5'-PHOSPHATASE"/>
    <property type="match status" value="1"/>
</dbReference>
<dbReference type="Proteomes" id="UP000248975">
    <property type="component" value="Unassembled WGS sequence"/>
</dbReference>
<organism evidence="1 2">
    <name type="scientific">Cereibacter sphaeroides</name>
    <name type="common">Rhodobacter sphaeroides</name>
    <dbReference type="NCBI Taxonomy" id="1063"/>
    <lineage>
        <taxon>Bacteria</taxon>
        <taxon>Pseudomonadati</taxon>
        <taxon>Pseudomonadota</taxon>
        <taxon>Alphaproteobacteria</taxon>
        <taxon>Rhodobacterales</taxon>
        <taxon>Paracoccaceae</taxon>
        <taxon>Cereibacter</taxon>
    </lineage>
</organism>
<gene>
    <name evidence="1" type="ORF">DI533_12045</name>
</gene>
<dbReference type="AlphaFoldDB" id="A0A2W5SAE2"/>
<dbReference type="PANTHER" id="PTHR18901">
    <property type="entry name" value="2-DEOXYGLUCOSE-6-PHOSPHATE PHOSPHATASE 2"/>
    <property type="match status" value="1"/>
</dbReference>
<dbReference type="Gene3D" id="1.10.150.240">
    <property type="entry name" value="Putative phosphatase, domain 2"/>
    <property type="match status" value="1"/>
</dbReference>
<dbReference type="SFLD" id="SFLDS00003">
    <property type="entry name" value="Haloacid_Dehalogenase"/>
    <property type="match status" value="1"/>
</dbReference>
<protein>
    <submittedName>
        <fullName evidence="1">Hydrolase</fullName>
    </submittedName>
</protein>
<dbReference type="InterPro" id="IPR006439">
    <property type="entry name" value="HAD-SF_hydro_IA"/>
</dbReference>
<dbReference type="SFLD" id="SFLDG01129">
    <property type="entry name" value="C1.5:_HAD__Beta-PGM__Phosphata"/>
    <property type="match status" value="1"/>
</dbReference>
<name>A0A2W5SAE2_CERSP</name>
<dbReference type="Gene3D" id="3.40.50.1000">
    <property type="entry name" value="HAD superfamily/HAD-like"/>
    <property type="match status" value="1"/>
</dbReference>
<comment type="caution">
    <text evidence="1">The sequence shown here is derived from an EMBL/GenBank/DDBJ whole genome shotgun (WGS) entry which is preliminary data.</text>
</comment>
<proteinExistence type="predicted"/>
<dbReference type="EMBL" id="QFQS01000002">
    <property type="protein sequence ID" value="PZQ97872.1"/>
    <property type="molecule type" value="Genomic_DNA"/>
</dbReference>
<accession>A0A2W5SAE2</accession>
<evidence type="ECO:0000313" key="1">
    <source>
        <dbReference type="EMBL" id="PZQ97872.1"/>
    </source>
</evidence>
<dbReference type="NCBIfam" id="TIGR01509">
    <property type="entry name" value="HAD-SF-IA-v3"/>
    <property type="match status" value="1"/>
</dbReference>
<dbReference type="InterPro" id="IPR023198">
    <property type="entry name" value="PGP-like_dom2"/>
</dbReference>
<reference evidence="1 2" key="1">
    <citation type="submission" date="2017-08" db="EMBL/GenBank/DDBJ databases">
        <title>Infants hospitalized years apart are colonized by the same room-sourced microbial strains.</title>
        <authorList>
            <person name="Brooks B."/>
            <person name="Olm M.R."/>
            <person name="Firek B.A."/>
            <person name="Baker R."/>
            <person name="Thomas B.C."/>
            <person name="Morowitz M.J."/>
            <person name="Banfield J.F."/>
        </authorList>
    </citation>
    <scope>NUCLEOTIDE SEQUENCE [LARGE SCALE GENOMIC DNA]</scope>
    <source>
        <strain evidence="1">S2_003_000_R2_11</strain>
    </source>
</reference>
<dbReference type="GO" id="GO:0016787">
    <property type="term" value="F:hydrolase activity"/>
    <property type="evidence" value="ECO:0007669"/>
    <property type="project" value="UniProtKB-KW"/>
</dbReference>
<dbReference type="Pfam" id="PF00702">
    <property type="entry name" value="Hydrolase"/>
    <property type="match status" value="1"/>
</dbReference>
<dbReference type="SUPFAM" id="SSF56784">
    <property type="entry name" value="HAD-like"/>
    <property type="match status" value="1"/>
</dbReference>
<dbReference type="InterPro" id="IPR023214">
    <property type="entry name" value="HAD_sf"/>
</dbReference>
<evidence type="ECO:0000313" key="2">
    <source>
        <dbReference type="Proteomes" id="UP000248975"/>
    </source>
</evidence>
<dbReference type="InterPro" id="IPR036412">
    <property type="entry name" value="HAD-like_sf"/>
</dbReference>